<dbReference type="Pfam" id="PF22784">
    <property type="entry name" value="PTP-SAK"/>
    <property type="match status" value="1"/>
</dbReference>
<dbReference type="FunFam" id="3.90.190.10:FF:000063">
    <property type="entry name" value="Dual specificity phosphatase 23"/>
    <property type="match status" value="1"/>
</dbReference>
<gene>
    <name evidence="17" type="primary">Dusp23</name>
    <name evidence="17" type="ORF">EVAR_80701_1</name>
</gene>
<sequence>MHQSVKLQKLLFKYQDNLVSSKEEPSNSDDVAFKPERKNEDEDSYPPYNFSWFIDNKVAAMGWPQTVGNLNYLVDRGINRLITLSPERIPPILECQKPLKWSEIRINEFRAPTLKQILKFIEICQRSEIRGEVIGVHCRQGHGRTGVMLACYLVHFHDMAPERAILTVRLRRPGSVETYEQEKAVCYYHDCRRGTVTHINYKLVDDKQYFDENINRMSDDEHSRRSESSEEEIEPAGIIEEEPVTKAMVINHKIYF</sequence>
<feature type="region of interest" description="Disordered" evidence="15">
    <location>
        <begin position="217"/>
        <end position="238"/>
    </location>
</feature>
<dbReference type="AlphaFoldDB" id="A0A4C1U3J4"/>
<comment type="catalytic activity">
    <reaction evidence="10">
        <text>O-phospho-L-seryl-[protein] + H2O = L-seryl-[protein] + phosphate</text>
        <dbReference type="Rhea" id="RHEA:20629"/>
        <dbReference type="Rhea" id="RHEA-COMP:9863"/>
        <dbReference type="Rhea" id="RHEA-COMP:11604"/>
        <dbReference type="ChEBI" id="CHEBI:15377"/>
        <dbReference type="ChEBI" id="CHEBI:29999"/>
        <dbReference type="ChEBI" id="CHEBI:43474"/>
        <dbReference type="ChEBI" id="CHEBI:83421"/>
        <dbReference type="EC" id="3.1.3.16"/>
    </reaction>
</comment>
<dbReference type="PROSITE" id="PS50056">
    <property type="entry name" value="TYR_PHOSPHATASE_2"/>
    <property type="match status" value="1"/>
</dbReference>
<dbReference type="STRING" id="151549.A0A4C1U3J4"/>
<dbReference type="Proteomes" id="UP000299102">
    <property type="component" value="Unassembled WGS sequence"/>
</dbReference>
<dbReference type="SUPFAM" id="SSF52799">
    <property type="entry name" value="(Phosphotyrosine protein) phosphatases II"/>
    <property type="match status" value="1"/>
</dbReference>
<dbReference type="GO" id="GO:0004722">
    <property type="term" value="F:protein serine/threonine phosphatase activity"/>
    <property type="evidence" value="ECO:0007669"/>
    <property type="project" value="UniProtKB-EC"/>
</dbReference>
<evidence type="ECO:0000259" key="16">
    <source>
        <dbReference type="PROSITE" id="PS50056"/>
    </source>
</evidence>
<protein>
    <recommendedName>
        <fullName evidence="13">Dual specificity protein phosphatase 23</fullName>
        <ecNumber evidence="5">3.1.3.16</ecNumber>
        <ecNumber evidence="4">3.1.3.48</ecNumber>
    </recommendedName>
    <alternativeName>
        <fullName evidence="14">Low molecular mass dual specificity phosphatase 3</fullName>
    </alternativeName>
</protein>
<dbReference type="OrthoDB" id="19045at2759"/>
<organism evidence="17 18">
    <name type="scientific">Eumeta variegata</name>
    <name type="common">Bagworm moth</name>
    <name type="synonym">Eumeta japonica</name>
    <dbReference type="NCBI Taxonomy" id="151549"/>
    <lineage>
        <taxon>Eukaryota</taxon>
        <taxon>Metazoa</taxon>
        <taxon>Ecdysozoa</taxon>
        <taxon>Arthropoda</taxon>
        <taxon>Hexapoda</taxon>
        <taxon>Insecta</taxon>
        <taxon>Pterygota</taxon>
        <taxon>Neoptera</taxon>
        <taxon>Endopterygota</taxon>
        <taxon>Lepidoptera</taxon>
        <taxon>Glossata</taxon>
        <taxon>Ditrysia</taxon>
        <taxon>Tineoidea</taxon>
        <taxon>Psychidae</taxon>
        <taxon>Oiketicinae</taxon>
        <taxon>Eumeta</taxon>
    </lineage>
</organism>
<dbReference type="InterPro" id="IPR029021">
    <property type="entry name" value="Prot-tyrosine_phosphatase-like"/>
</dbReference>
<evidence type="ECO:0000256" key="11">
    <source>
        <dbReference type="ARBA" id="ARBA00048336"/>
    </source>
</evidence>
<keyword evidence="6" id="KW-0963">Cytoplasm</keyword>
<feature type="compositionally biased region" description="Acidic residues" evidence="15">
    <location>
        <begin position="229"/>
        <end position="238"/>
    </location>
</feature>
<evidence type="ECO:0000256" key="14">
    <source>
        <dbReference type="ARBA" id="ARBA00081937"/>
    </source>
</evidence>
<evidence type="ECO:0000256" key="4">
    <source>
        <dbReference type="ARBA" id="ARBA00013064"/>
    </source>
</evidence>
<keyword evidence="8" id="KW-0904">Protein phosphatase</keyword>
<accession>A0A4C1U3J4</accession>
<dbReference type="Gene3D" id="3.90.190.10">
    <property type="entry name" value="Protein tyrosine phosphatase superfamily"/>
    <property type="match status" value="1"/>
</dbReference>
<evidence type="ECO:0000256" key="3">
    <source>
        <dbReference type="ARBA" id="ARBA00008601"/>
    </source>
</evidence>
<feature type="region of interest" description="Disordered" evidence="15">
    <location>
        <begin position="19"/>
        <end position="43"/>
    </location>
</feature>
<dbReference type="InterPro" id="IPR016130">
    <property type="entry name" value="Tyr_Pase_AS"/>
</dbReference>
<dbReference type="EC" id="3.1.3.48" evidence="4"/>
<evidence type="ECO:0000256" key="9">
    <source>
        <dbReference type="ARBA" id="ARBA00023242"/>
    </source>
</evidence>
<evidence type="ECO:0000256" key="10">
    <source>
        <dbReference type="ARBA" id="ARBA00047761"/>
    </source>
</evidence>
<evidence type="ECO:0000256" key="8">
    <source>
        <dbReference type="ARBA" id="ARBA00022912"/>
    </source>
</evidence>
<dbReference type="PANTHER" id="PTHR23339">
    <property type="entry name" value="TYROSINE SPECIFIC PROTEIN PHOSPHATASE AND DUAL SPECIFICITY PROTEIN PHOSPHATASE"/>
    <property type="match status" value="1"/>
</dbReference>
<proteinExistence type="inferred from homology"/>
<keyword evidence="7" id="KW-0378">Hydrolase</keyword>
<comment type="catalytic activity">
    <reaction evidence="11">
        <text>O-phospho-L-threonyl-[protein] + H2O = L-threonyl-[protein] + phosphate</text>
        <dbReference type="Rhea" id="RHEA:47004"/>
        <dbReference type="Rhea" id="RHEA-COMP:11060"/>
        <dbReference type="Rhea" id="RHEA-COMP:11605"/>
        <dbReference type="ChEBI" id="CHEBI:15377"/>
        <dbReference type="ChEBI" id="CHEBI:30013"/>
        <dbReference type="ChEBI" id="CHEBI:43474"/>
        <dbReference type="ChEBI" id="CHEBI:61977"/>
        <dbReference type="EC" id="3.1.3.16"/>
    </reaction>
</comment>
<dbReference type="InterPro" id="IPR050561">
    <property type="entry name" value="PTP"/>
</dbReference>
<evidence type="ECO:0000313" key="18">
    <source>
        <dbReference type="Proteomes" id="UP000299102"/>
    </source>
</evidence>
<feature type="compositionally biased region" description="Basic and acidic residues" evidence="15">
    <location>
        <begin position="217"/>
        <end position="228"/>
    </location>
</feature>
<feature type="compositionally biased region" description="Basic and acidic residues" evidence="15">
    <location>
        <begin position="21"/>
        <end position="40"/>
    </location>
</feature>
<feature type="domain" description="Tyrosine specific protein phosphatases" evidence="16">
    <location>
        <begin position="115"/>
        <end position="183"/>
    </location>
</feature>
<dbReference type="InterPro" id="IPR057023">
    <property type="entry name" value="PTP-SAK"/>
</dbReference>
<evidence type="ECO:0000256" key="7">
    <source>
        <dbReference type="ARBA" id="ARBA00022801"/>
    </source>
</evidence>
<dbReference type="EC" id="3.1.3.16" evidence="5"/>
<comment type="similarity">
    <text evidence="3">Belongs to the protein-tyrosine phosphatase family. Non-receptor class dual specificity subfamily.</text>
</comment>
<evidence type="ECO:0000256" key="6">
    <source>
        <dbReference type="ARBA" id="ARBA00022490"/>
    </source>
</evidence>
<dbReference type="GO" id="GO:0005634">
    <property type="term" value="C:nucleus"/>
    <property type="evidence" value="ECO:0007669"/>
    <property type="project" value="UniProtKB-SubCell"/>
</dbReference>
<dbReference type="GO" id="GO:0005829">
    <property type="term" value="C:cytosol"/>
    <property type="evidence" value="ECO:0007669"/>
    <property type="project" value="UniProtKB-SubCell"/>
</dbReference>
<comment type="subcellular location">
    <subcellularLocation>
        <location evidence="2">Cytoplasm</location>
        <location evidence="2">Cytosol</location>
    </subcellularLocation>
    <subcellularLocation>
        <location evidence="1">Nucleus</location>
    </subcellularLocation>
</comment>
<evidence type="ECO:0000256" key="2">
    <source>
        <dbReference type="ARBA" id="ARBA00004514"/>
    </source>
</evidence>
<evidence type="ECO:0000256" key="1">
    <source>
        <dbReference type="ARBA" id="ARBA00004123"/>
    </source>
</evidence>
<evidence type="ECO:0000256" key="5">
    <source>
        <dbReference type="ARBA" id="ARBA00013081"/>
    </source>
</evidence>
<evidence type="ECO:0000256" key="12">
    <source>
        <dbReference type="ARBA" id="ARBA00053915"/>
    </source>
</evidence>
<keyword evidence="9" id="KW-0539">Nucleus</keyword>
<comment type="function">
    <text evidence="12">Protein phosphatase that mediates dephosphorylation of proteins phosphorylated on Tyr and Ser/Thr residues. In vitro, it can dephosphorylate p44-ERK1 (MAPK3) but not p54 SAPK-beta (MAPK10) in vitro. Able to enhance activation of JNK and p38 (MAPK14).</text>
</comment>
<evidence type="ECO:0000256" key="15">
    <source>
        <dbReference type="SAM" id="MobiDB-lite"/>
    </source>
</evidence>
<dbReference type="EMBL" id="BGZK01000123">
    <property type="protein sequence ID" value="GBP20882.1"/>
    <property type="molecule type" value="Genomic_DNA"/>
</dbReference>
<comment type="caution">
    <text evidence="17">The sequence shown here is derived from an EMBL/GenBank/DDBJ whole genome shotgun (WGS) entry which is preliminary data.</text>
</comment>
<keyword evidence="18" id="KW-1185">Reference proteome</keyword>
<dbReference type="InterPro" id="IPR000387">
    <property type="entry name" value="Tyr_Pase_dom"/>
</dbReference>
<dbReference type="GO" id="GO:0004725">
    <property type="term" value="F:protein tyrosine phosphatase activity"/>
    <property type="evidence" value="ECO:0007669"/>
    <property type="project" value="UniProtKB-EC"/>
</dbReference>
<evidence type="ECO:0000256" key="13">
    <source>
        <dbReference type="ARBA" id="ARBA00068789"/>
    </source>
</evidence>
<reference evidence="17 18" key="1">
    <citation type="journal article" date="2019" name="Commun. Biol.">
        <title>The bagworm genome reveals a unique fibroin gene that provides high tensile strength.</title>
        <authorList>
            <person name="Kono N."/>
            <person name="Nakamura H."/>
            <person name="Ohtoshi R."/>
            <person name="Tomita M."/>
            <person name="Numata K."/>
            <person name="Arakawa K."/>
        </authorList>
    </citation>
    <scope>NUCLEOTIDE SEQUENCE [LARGE SCALE GENOMIC DNA]</scope>
</reference>
<dbReference type="PROSITE" id="PS00383">
    <property type="entry name" value="TYR_PHOSPHATASE_1"/>
    <property type="match status" value="1"/>
</dbReference>
<evidence type="ECO:0000313" key="17">
    <source>
        <dbReference type="EMBL" id="GBP20882.1"/>
    </source>
</evidence>
<name>A0A4C1U3J4_EUMVA</name>